<evidence type="ECO:0008006" key="3">
    <source>
        <dbReference type="Google" id="ProtNLM"/>
    </source>
</evidence>
<sequence>MDKMIILRISDNDGVELNGVTLRSTDEVAEALAKIRAENSDATVSIEASDSIYYQSIGKAIYGSHRAGFSGEQFRILVDGKPLES</sequence>
<keyword evidence="2" id="KW-1185">Reference proteome</keyword>
<dbReference type="Proteomes" id="UP000478090">
    <property type="component" value="Unassembled WGS sequence"/>
</dbReference>
<comment type="caution">
    <text evidence="1">The sequence shown here is derived from an EMBL/GenBank/DDBJ whole genome shotgun (WGS) entry which is preliminary data.</text>
</comment>
<dbReference type="EMBL" id="WWCM01000016">
    <property type="protein sequence ID" value="MYM41432.1"/>
    <property type="molecule type" value="Genomic_DNA"/>
</dbReference>
<protein>
    <recommendedName>
        <fullName evidence="3">DUF3892 domain-containing protein</fullName>
    </recommendedName>
</protein>
<evidence type="ECO:0000313" key="1">
    <source>
        <dbReference type="EMBL" id="MYM41432.1"/>
    </source>
</evidence>
<organism evidence="1 2">
    <name type="scientific">Duganella qianjiadongensis</name>
    <dbReference type="NCBI Taxonomy" id="2692176"/>
    <lineage>
        <taxon>Bacteria</taxon>
        <taxon>Pseudomonadati</taxon>
        <taxon>Pseudomonadota</taxon>
        <taxon>Betaproteobacteria</taxon>
        <taxon>Burkholderiales</taxon>
        <taxon>Oxalobacteraceae</taxon>
        <taxon>Telluria group</taxon>
        <taxon>Duganella</taxon>
    </lineage>
</organism>
<name>A0ABW9VSK9_9BURK</name>
<evidence type="ECO:0000313" key="2">
    <source>
        <dbReference type="Proteomes" id="UP000478090"/>
    </source>
</evidence>
<gene>
    <name evidence="1" type="ORF">GTP27_19185</name>
</gene>
<reference evidence="1 2" key="1">
    <citation type="submission" date="2019-12" db="EMBL/GenBank/DDBJ databases">
        <title>Novel species isolated from a subtropical stream in China.</title>
        <authorList>
            <person name="Lu H."/>
        </authorList>
    </citation>
    <scope>NUCLEOTIDE SEQUENCE [LARGE SCALE GENOMIC DNA]</scope>
    <source>
        <strain evidence="1 2">CY13W</strain>
    </source>
</reference>
<accession>A0ABW9VSK9</accession>
<dbReference type="RefSeq" id="WP_161040740.1">
    <property type="nucleotide sequence ID" value="NZ_WWCM01000016.1"/>
</dbReference>
<proteinExistence type="predicted"/>